<dbReference type="InterPro" id="IPR001387">
    <property type="entry name" value="Cro/C1-type_HTH"/>
</dbReference>
<feature type="region of interest" description="Disordered" evidence="1">
    <location>
        <begin position="76"/>
        <end position="117"/>
    </location>
</feature>
<dbReference type="Pfam" id="PF13413">
    <property type="entry name" value="HTH_25"/>
    <property type="match status" value="2"/>
</dbReference>
<protein>
    <recommendedName>
        <fullName evidence="3">HTH cro/C1-type domain-containing protein</fullName>
    </recommendedName>
</protein>
<feature type="region of interest" description="Disordered" evidence="1">
    <location>
        <begin position="492"/>
        <end position="515"/>
    </location>
</feature>
<dbReference type="RefSeq" id="WP_075071098.1">
    <property type="nucleotide sequence ID" value="NZ_LGCM01000035.1"/>
</dbReference>
<feature type="compositionally biased region" description="Pro residues" evidence="1">
    <location>
        <begin position="79"/>
        <end position="91"/>
    </location>
</feature>
<dbReference type="PANTHER" id="PTHR34475:SF1">
    <property type="entry name" value="CYTOSKELETON PROTEIN RODZ"/>
    <property type="match status" value="1"/>
</dbReference>
<dbReference type="SMART" id="SM00530">
    <property type="entry name" value="HTH_XRE"/>
    <property type="match status" value="2"/>
</dbReference>
<keyword evidence="2" id="KW-0812">Transmembrane</keyword>
<dbReference type="InterPro" id="IPR025194">
    <property type="entry name" value="RodZ-like_C"/>
</dbReference>
<dbReference type="PATRIC" id="fig|229921.5.peg.3710"/>
<feature type="region of interest" description="Disordered" evidence="1">
    <location>
        <begin position="140"/>
        <end position="184"/>
    </location>
</feature>
<evidence type="ECO:0000259" key="3">
    <source>
        <dbReference type="SMART" id="SM00530"/>
    </source>
</evidence>
<dbReference type="Gene3D" id="1.10.260.40">
    <property type="entry name" value="lambda repressor-like DNA-binding domains"/>
    <property type="match status" value="2"/>
</dbReference>
<evidence type="ECO:0000256" key="2">
    <source>
        <dbReference type="SAM" id="Phobius"/>
    </source>
</evidence>
<dbReference type="AlphaFoldDB" id="A0A0P6YHJ5"/>
<dbReference type="EMBL" id="LGCM01000035">
    <property type="protein sequence ID" value="KPL81795.1"/>
    <property type="molecule type" value="Genomic_DNA"/>
</dbReference>
<evidence type="ECO:0000313" key="5">
    <source>
        <dbReference type="Proteomes" id="UP000050501"/>
    </source>
</evidence>
<feature type="domain" description="HTH cro/C1-type" evidence="3">
    <location>
        <begin position="8"/>
        <end position="69"/>
    </location>
</feature>
<dbReference type="STRING" id="229921.ADN01_09390"/>
<keyword evidence="2" id="KW-1133">Transmembrane helix</keyword>
<keyword evidence="5" id="KW-1185">Reference proteome</keyword>
<feature type="compositionally biased region" description="Low complexity" evidence="1">
    <location>
        <begin position="92"/>
        <end position="117"/>
    </location>
</feature>
<dbReference type="CDD" id="cd00093">
    <property type="entry name" value="HTH_XRE"/>
    <property type="match status" value="1"/>
</dbReference>
<feature type="domain" description="HTH cro/C1-type" evidence="3">
    <location>
        <begin position="199"/>
        <end position="260"/>
    </location>
</feature>
<name>A0A0P6YHJ5_9CHLR</name>
<gene>
    <name evidence="4" type="ORF">ADN01_09390</name>
</gene>
<accession>A0A0P6YHJ5</accession>
<dbReference type="SUPFAM" id="SSF47413">
    <property type="entry name" value="lambda repressor-like DNA-binding domains"/>
    <property type="match status" value="1"/>
</dbReference>
<dbReference type="GO" id="GO:0003677">
    <property type="term" value="F:DNA binding"/>
    <property type="evidence" value="ECO:0007669"/>
    <property type="project" value="InterPro"/>
</dbReference>
<proteinExistence type="predicted"/>
<dbReference type="PANTHER" id="PTHR34475">
    <property type="match status" value="1"/>
</dbReference>
<dbReference type="InterPro" id="IPR050400">
    <property type="entry name" value="Bact_Cytoskel_RodZ"/>
</dbReference>
<dbReference type="InterPro" id="IPR010982">
    <property type="entry name" value="Lambda_DNA-bd_dom_sf"/>
</dbReference>
<sequence>MNNSVGEKLRQMRQSKGLSLEQVFEDTRIAPAYLRALEEDRWEDLPSQVQGKGFLRLYAGFLGIPVQPLLQEMEIQSQPPQPTEPAAPAPIAPEATSAAPAPTEETPIPSETTSPQPRPALLTALAARVQSLRSRLPQKIALPKITLPRRPQQQPSVPTPPVEPAKQPASTPQPDSPAASVPAIPQGSSAEVFQSIGQSLRLQREKLSLSLADAERFTHVRLHFLEALENGDLSSLPSPVQGRGMLNNYAHFLGLDSEKLLNQFAEGLQVRREEFAARTALPTAKPRPRAAQAPGWRRFLTPDVFIGGAVILILLSLAIWTTANITARSSERARTALPGVGDVLLFTATPSLTPDMTEALTLTVAPPSVLAGEGNAVIPTAQADLELTTPTLPVLDDLPLQVYIVARQRAFVRVISDNRIRFNGRVAPGNAYPFSAKEKLELISGDASAIQVFYNQNDLGTLGDSGEVVRLIFSAEGVLTPTPAFTFTPTPTLPPTATLEPSPTVPTATVTPFIP</sequence>
<keyword evidence="2" id="KW-0472">Membrane</keyword>
<dbReference type="Pfam" id="PF13464">
    <property type="entry name" value="RodZ_C"/>
    <property type="match status" value="1"/>
</dbReference>
<evidence type="ECO:0000313" key="4">
    <source>
        <dbReference type="EMBL" id="KPL81795.1"/>
    </source>
</evidence>
<reference evidence="4 5" key="1">
    <citation type="submission" date="2015-07" db="EMBL/GenBank/DDBJ databases">
        <title>Genome sequence of Levilinea saccharolytica DSM 16555.</title>
        <authorList>
            <person name="Hemp J."/>
            <person name="Ward L.M."/>
            <person name="Pace L.A."/>
            <person name="Fischer W.W."/>
        </authorList>
    </citation>
    <scope>NUCLEOTIDE SEQUENCE [LARGE SCALE GENOMIC DNA]</scope>
    <source>
        <strain evidence="4 5">KIBI-1</strain>
    </source>
</reference>
<dbReference type="Proteomes" id="UP000050501">
    <property type="component" value="Unassembled WGS sequence"/>
</dbReference>
<organism evidence="4 5">
    <name type="scientific">Levilinea saccharolytica</name>
    <dbReference type="NCBI Taxonomy" id="229921"/>
    <lineage>
        <taxon>Bacteria</taxon>
        <taxon>Bacillati</taxon>
        <taxon>Chloroflexota</taxon>
        <taxon>Anaerolineae</taxon>
        <taxon>Anaerolineales</taxon>
        <taxon>Anaerolineaceae</taxon>
        <taxon>Levilinea</taxon>
    </lineage>
</organism>
<evidence type="ECO:0000256" key="1">
    <source>
        <dbReference type="SAM" id="MobiDB-lite"/>
    </source>
</evidence>
<comment type="caution">
    <text evidence="4">The sequence shown here is derived from an EMBL/GenBank/DDBJ whole genome shotgun (WGS) entry which is preliminary data.</text>
</comment>
<feature type="transmembrane region" description="Helical" evidence="2">
    <location>
        <begin position="304"/>
        <end position="325"/>
    </location>
</feature>